<dbReference type="InterPro" id="IPR004358">
    <property type="entry name" value="Sig_transdc_His_kin-like_C"/>
</dbReference>
<dbReference type="SUPFAM" id="SSF55785">
    <property type="entry name" value="PYP-like sensor domain (PAS domain)"/>
    <property type="match status" value="1"/>
</dbReference>
<dbReference type="InterPro" id="IPR035965">
    <property type="entry name" value="PAS-like_dom_sf"/>
</dbReference>
<keyword evidence="3" id="KW-0808">Transferase</keyword>
<evidence type="ECO:0000256" key="4">
    <source>
        <dbReference type="ARBA" id="ARBA00022777"/>
    </source>
</evidence>
<dbReference type="PROSITE" id="PS50109">
    <property type="entry name" value="HIS_KIN"/>
    <property type="match status" value="1"/>
</dbReference>
<dbReference type="RefSeq" id="WP_114687397.1">
    <property type="nucleotide sequence ID" value="NZ_QQNB01000002.1"/>
</dbReference>
<evidence type="ECO:0000259" key="6">
    <source>
        <dbReference type="PROSITE" id="PS50109"/>
    </source>
</evidence>
<keyword evidence="8" id="KW-1185">Reference proteome</keyword>
<dbReference type="Pfam" id="PF02518">
    <property type="entry name" value="HATPase_c"/>
    <property type="match status" value="1"/>
</dbReference>
<reference evidence="7 8" key="1">
    <citation type="submission" date="2018-07" db="EMBL/GenBank/DDBJ databases">
        <title>a novel species of Sphingomonas isolated from the rhizosphere soil of Araceae plant.</title>
        <authorList>
            <person name="Zhiyong W."/>
            <person name="Qinglan Z."/>
            <person name="Zhiwei F."/>
            <person name="Ding X."/>
            <person name="Gejiao W."/>
            <person name="Shixue Z."/>
        </authorList>
    </citation>
    <scope>NUCLEOTIDE SEQUENCE [LARGE SCALE GENOMIC DNA]</scope>
    <source>
        <strain evidence="7 8">WZY 27</strain>
    </source>
</reference>
<proteinExistence type="predicted"/>
<dbReference type="PANTHER" id="PTHR43711">
    <property type="entry name" value="TWO-COMPONENT HISTIDINE KINASE"/>
    <property type="match status" value="1"/>
</dbReference>
<dbReference type="GO" id="GO:0000160">
    <property type="term" value="P:phosphorelay signal transduction system"/>
    <property type="evidence" value="ECO:0007669"/>
    <property type="project" value="UniProtKB-KW"/>
</dbReference>
<dbReference type="Gene3D" id="3.30.565.10">
    <property type="entry name" value="Histidine kinase-like ATPase, C-terminal domain"/>
    <property type="match status" value="1"/>
</dbReference>
<dbReference type="GO" id="GO:0004673">
    <property type="term" value="F:protein histidine kinase activity"/>
    <property type="evidence" value="ECO:0007669"/>
    <property type="project" value="UniProtKB-EC"/>
</dbReference>
<evidence type="ECO:0000256" key="1">
    <source>
        <dbReference type="ARBA" id="ARBA00000085"/>
    </source>
</evidence>
<dbReference type="InterPro" id="IPR005467">
    <property type="entry name" value="His_kinase_dom"/>
</dbReference>
<evidence type="ECO:0000313" key="7">
    <source>
        <dbReference type="EMBL" id="RDE05326.1"/>
    </source>
</evidence>
<keyword evidence="5" id="KW-0902">Two-component regulatory system</keyword>
<dbReference type="SUPFAM" id="SSF55874">
    <property type="entry name" value="ATPase domain of HSP90 chaperone/DNA topoisomerase II/histidine kinase"/>
    <property type="match status" value="1"/>
</dbReference>
<protein>
    <recommendedName>
        <fullName evidence="2">histidine kinase</fullName>
        <ecNumber evidence="2">2.7.13.3</ecNumber>
    </recommendedName>
</protein>
<dbReference type="PRINTS" id="PR00344">
    <property type="entry name" value="BCTRLSENSOR"/>
</dbReference>
<dbReference type="SMART" id="SM00387">
    <property type="entry name" value="HATPase_c"/>
    <property type="match status" value="1"/>
</dbReference>
<comment type="catalytic activity">
    <reaction evidence="1">
        <text>ATP + protein L-histidine = ADP + protein N-phospho-L-histidine.</text>
        <dbReference type="EC" id="2.7.13.3"/>
    </reaction>
</comment>
<dbReference type="InterPro" id="IPR003594">
    <property type="entry name" value="HATPase_dom"/>
</dbReference>
<feature type="domain" description="Histidine kinase" evidence="6">
    <location>
        <begin position="234"/>
        <end position="450"/>
    </location>
</feature>
<dbReference type="InterPro" id="IPR050736">
    <property type="entry name" value="Sensor_HK_Regulatory"/>
</dbReference>
<accession>A0A369VSF4</accession>
<comment type="caution">
    <text evidence="7">The sequence shown here is derived from an EMBL/GenBank/DDBJ whole genome shotgun (WGS) entry which is preliminary data.</text>
</comment>
<dbReference type="Proteomes" id="UP000253918">
    <property type="component" value="Unassembled WGS sequence"/>
</dbReference>
<dbReference type="EMBL" id="QQNB01000002">
    <property type="protein sequence ID" value="RDE05326.1"/>
    <property type="molecule type" value="Genomic_DNA"/>
</dbReference>
<evidence type="ECO:0000313" key="8">
    <source>
        <dbReference type="Proteomes" id="UP000253918"/>
    </source>
</evidence>
<keyword evidence="4 7" id="KW-0418">Kinase</keyword>
<evidence type="ECO:0000256" key="2">
    <source>
        <dbReference type="ARBA" id="ARBA00012438"/>
    </source>
</evidence>
<organism evidence="7 8">
    <name type="scientific">Sphingomonas aracearum</name>
    <dbReference type="NCBI Taxonomy" id="2283317"/>
    <lineage>
        <taxon>Bacteria</taxon>
        <taxon>Pseudomonadati</taxon>
        <taxon>Pseudomonadota</taxon>
        <taxon>Alphaproteobacteria</taxon>
        <taxon>Sphingomonadales</taxon>
        <taxon>Sphingomonadaceae</taxon>
        <taxon>Sphingomonas</taxon>
    </lineage>
</organism>
<dbReference type="AlphaFoldDB" id="A0A369VSF4"/>
<dbReference type="PANTHER" id="PTHR43711:SF1">
    <property type="entry name" value="HISTIDINE KINASE 1"/>
    <property type="match status" value="1"/>
</dbReference>
<evidence type="ECO:0000256" key="5">
    <source>
        <dbReference type="ARBA" id="ARBA00023012"/>
    </source>
</evidence>
<dbReference type="EC" id="2.7.13.3" evidence="2"/>
<dbReference type="InterPro" id="IPR036890">
    <property type="entry name" value="HATPase_C_sf"/>
</dbReference>
<name>A0A369VSF4_9SPHN</name>
<evidence type="ECO:0000256" key="3">
    <source>
        <dbReference type="ARBA" id="ARBA00022679"/>
    </source>
</evidence>
<gene>
    <name evidence="7" type="ORF">DVW87_08650</name>
</gene>
<dbReference type="OrthoDB" id="7933832at2"/>
<sequence length="450" mass="47600">MSAFEPASTVLHAVLDGEGRLLSADARFLEWNARAGGAIGEPLGSAPLARLVRLAARLRILISRQIVVADQRGDLVLWARAEPRDGGVALAITGVEERAAWIPTDESAREFVAADAEWMWETDAALRLTFLPAADLARYGLDAAALLGAPLTRLFTLDAGDDGALPILNGIALRSAFGDQPARLRDGGRPLRLSAAPRLDRHGQFAGYIGGARDATEEPVRPAAETLSGGFTGRLDRALRGSLDRIIANADSINAQADGPLAPDYVGYAADIAQAGRHLLGLVGDLADLEAVERPDFTIVPEVIDLADLARRAAGLLAVRAGEGGVRIDAPKPDEELRAQGEFGRVLQILVNLLSNALRYSPRGAMVWIRLEQLGEMAAVTVADQGKGIAMEDQARIFGKFERVDPQEAGGSGLGLYIARRLARAMGGDLSVDSAPGQGARFVLTLPLAS</sequence>